<sequence length="520" mass="57233">MGGQRRIKCSSCQVETLVTLSPGTRSIICEHCLAVIQVTPVEAPSIPSKPDTYSPRHVLPYWEGEGSPGSHPHQSLSGAIRLPPPNHQQHSVLCHHDPIPNQHPLAQLRSVSMSRTQVPEQPHLQPHLHPHLQHQMSLKAGNTPDLSMLNLPPIVVSEPKLIKDPSLYQYSQSKYSEEEPSLKHPTESVPSPNARRPALNPGSARPVNPLPTQGVQLYRHNSSPNPLQYCPKSFNAQGSKRAVICGISYGGTSIELKGCLNDAKCMSYLLMSKFHFPESAILVLTEDQVDPRRQPTKYNIMQALEWLVQGCQAGDSLVFHFSGHGSQQPNYIGEELDGFDETLIPVDFMTAGQIVDDDINTTIVRPLPTGVDLHAIVDACHSGTVLDLPFLYRYSGHEAFVWEDHRPATGTWKGTAGGNVYSFSGCDDHQTVFDTMENLGRSTSTGEMTYCFIQAIERGYGTTYGSLLNAMRSAIHMAENQLVTSLIDMLLKGGSYEGGDTPEPQLTSSRCFDVSTPFRL</sequence>
<dbReference type="GO" id="GO:0006508">
    <property type="term" value="P:proteolysis"/>
    <property type="evidence" value="ECO:0000318"/>
    <property type="project" value="GO_Central"/>
</dbReference>
<dbReference type="EMBL" id="ABEU02000024">
    <property type="protein sequence ID" value="PNR28339.1"/>
    <property type="molecule type" value="Genomic_DNA"/>
</dbReference>
<evidence type="ECO:0000313" key="4">
    <source>
        <dbReference type="EMBL" id="PNR28339.1"/>
    </source>
</evidence>
<reference evidence="4 6" key="1">
    <citation type="journal article" date="2008" name="Science">
        <title>The Physcomitrella genome reveals evolutionary insights into the conquest of land by plants.</title>
        <authorList>
            <person name="Rensing S."/>
            <person name="Lang D."/>
            <person name="Zimmer A."/>
            <person name="Terry A."/>
            <person name="Salamov A."/>
            <person name="Shapiro H."/>
            <person name="Nishiyama T."/>
            <person name="Perroud P.-F."/>
            <person name="Lindquist E."/>
            <person name="Kamisugi Y."/>
            <person name="Tanahashi T."/>
            <person name="Sakakibara K."/>
            <person name="Fujita T."/>
            <person name="Oishi K."/>
            <person name="Shin-I T."/>
            <person name="Kuroki Y."/>
            <person name="Toyoda A."/>
            <person name="Suzuki Y."/>
            <person name="Hashimoto A."/>
            <person name="Yamaguchi K."/>
            <person name="Sugano A."/>
            <person name="Kohara Y."/>
            <person name="Fujiyama A."/>
            <person name="Anterola A."/>
            <person name="Aoki S."/>
            <person name="Ashton N."/>
            <person name="Barbazuk W.B."/>
            <person name="Barker E."/>
            <person name="Bennetzen J."/>
            <person name="Bezanilla M."/>
            <person name="Blankenship R."/>
            <person name="Cho S.H."/>
            <person name="Dutcher S."/>
            <person name="Estelle M."/>
            <person name="Fawcett J.A."/>
            <person name="Gundlach H."/>
            <person name="Hanada K."/>
            <person name="Heyl A."/>
            <person name="Hicks K.A."/>
            <person name="Hugh J."/>
            <person name="Lohr M."/>
            <person name="Mayer K."/>
            <person name="Melkozernov A."/>
            <person name="Murata T."/>
            <person name="Nelson D."/>
            <person name="Pils B."/>
            <person name="Prigge M."/>
            <person name="Reiss B."/>
            <person name="Renner T."/>
            <person name="Rombauts S."/>
            <person name="Rushton P."/>
            <person name="Sanderfoot A."/>
            <person name="Schween G."/>
            <person name="Shiu S.-H."/>
            <person name="Stueber K."/>
            <person name="Theodoulou F.L."/>
            <person name="Tu H."/>
            <person name="Van de Peer Y."/>
            <person name="Verrier P.J."/>
            <person name="Waters E."/>
            <person name="Wood A."/>
            <person name="Yang L."/>
            <person name="Cove D."/>
            <person name="Cuming A."/>
            <person name="Hasebe M."/>
            <person name="Lucas S."/>
            <person name="Mishler D.B."/>
            <person name="Reski R."/>
            <person name="Grigoriev I."/>
            <person name="Quatrano R.S."/>
            <person name="Boore J.L."/>
        </authorList>
    </citation>
    <scope>NUCLEOTIDE SEQUENCE [LARGE SCALE GENOMIC DNA]</scope>
    <source>
        <strain evidence="5 6">cv. Gransden 2004</strain>
    </source>
</reference>
<feature type="region of interest" description="Disordered" evidence="2">
    <location>
        <begin position="172"/>
        <end position="209"/>
    </location>
</feature>
<dbReference type="PANTHER" id="PTHR48104:SF30">
    <property type="entry name" value="METACASPASE-1"/>
    <property type="match status" value="1"/>
</dbReference>
<dbReference type="KEGG" id="ppp:112276880"/>
<organism evidence="4">
    <name type="scientific">Physcomitrium patens</name>
    <name type="common">Spreading-leaved earth moss</name>
    <name type="synonym">Physcomitrella patens</name>
    <dbReference type="NCBI Taxonomy" id="3218"/>
    <lineage>
        <taxon>Eukaryota</taxon>
        <taxon>Viridiplantae</taxon>
        <taxon>Streptophyta</taxon>
        <taxon>Embryophyta</taxon>
        <taxon>Bryophyta</taxon>
        <taxon>Bryophytina</taxon>
        <taxon>Bryopsida</taxon>
        <taxon>Funariidae</taxon>
        <taxon>Funariales</taxon>
        <taxon>Funariaceae</taxon>
        <taxon>Physcomitrium</taxon>
    </lineage>
</organism>
<protein>
    <recommendedName>
        <fullName evidence="3">Peptidase C14 caspase domain-containing protein</fullName>
    </recommendedName>
</protein>
<dbReference type="Pfam" id="PF00656">
    <property type="entry name" value="Peptidase_C14"/>
    <property type="match status" value="1"/>
</dbReference>
<dbReference type="EnsemblPlants" id="Pp3c24_11630V3.1">
    <property type="protein sequence ID" value="Pp3c24_11630V3.1"/>
    <property type="gene ID" value="Pp3c24_11630"/>
</dbReference>
<dbReference type="Gramene" id="Pp3c24_11630V3.2">
    <property type="protein sequence ID" value="Pp3c24_11630V3.2"/>
    <property type="gene ID" value="Pp3c24_11630"/>
</dbReference>
<dbReference type="STRING" id="3218.A0A2K1IGD5"/>
<keyword evidence="6" id="KW-1185">Reference proteome</keyword>
<reference evidence="4 6" key="2">
    <citation type="journal article" date="2018" name="Plant J.">
        <title>The Physcomitrella patens chromosome-scale assembly reveals moss genome structure and evolution.</title>
        <authorList>
            <person name="Lang D."/>
            <person name="Ullrich K.K."/>
            <person name="Murat F."/>
            <person name="Fuchs J."/>
            <person name="Jenkins J."/>
            <person name="Haas F.B."/>
            <person name="Piednoel M."/>
            <person name="Gundlach H."/>
            <person name="Van Bel M."/>
            <person name="Meyberg R."/>
            <person name="Vives C."/>
            <person name="Morata J."/>
            <person name="Symeonidi A."/>
            <person name="Hiss M."/>
            <person name="Muchero W."/>
            <person name="Kamisugi Y."/>
            <person name="Saleh O."/>
            <person name="Blanc G."/>
            <person name="Decker E.L."/>
            <person name="van Gessel N."/>
            <person name="Grimwood J."/>
            <person name="Hayes R.D."/>
            <person name="Graham S.W."/>
            <person name="Gunter L.E."/>
            <person name="McDaniel S.F."/>
            <person name="Hoernstein S.N.W."/>
            <person name="Larsson A."/>
            <person name="Li F.W."/>
            <person name="Perroud P.F."/>
            <person name="Phillips J."/>
            <person name="Ranjan P."/>
            <person name="Rokshar D.S."/>
            <person name="Rothfels C.J."/>
            <person name="Schneider L."/>
            <person name="Shu S."/>
            <person name="Stevenson D.W."/>
            <person name="Thummler F."/>
            <person name="Tillich M."/>
            <person name="Villarreal Aguilar J.C."/>
            <person name="Widiez T."/>
            <person name="Wong G.K."/>
            <person name="Wymore A."/>
            <person name="Zhang Y."/>
            <person name="Zimmer A.D."/>
            <person name="Quatrano R.S."/>
            <person name="Mayer K.F.X."/>
            <person name="Goodstein D."/>
            <person name="Casacuberta J.M."/>
            <person name="Vandepoele K."/>
            <person name="Reski R."/>
            <person name="Cuming A.C."/>
            <person name="Tuskan G.A."/>
            <person name="Maumus F."/>
            <person name="Salse J."/>
            <person name="Schmutz J."/>
            <person name="Rensing S.A."/>
        </authorList>
    </citation>
    <scope>NUCLEOTIDE SEQUENCE [LARGE SCALE GENOMIC DNA]</scope>
    <source>
        <strain evidence="5 6">cv. Gransden 2004</strain>
    </source>
</reference>
<evidence type="ECO:0000313" key="6">
    <source>
        <dbReference type="Proteomes" id="UP000006727"/>
    </source>
</evidence>
<dbReference type="GO" id="GO:0005737">
    <property type="term" value="C:cytoplasm"/>
    <property type="evidence" value="ECO:0000318"/>
    <property type="project" value="GO_Central"/>
</dbReference>
<dbReference type="InterPro" id="IPR011600">
    <property type="entry name" value="Pept_C14_caspase"/>
</dbReference>
<feature type="compositionally biased region" description="Basic and acidic residues" evidence="2">
    <location>
        <begin position="175"/>
        <end position="186"/>
    </location>
</feature>
<evidence type="ECO:0000313" key="5">
    <source>
        <dbReference type="EnsemblPlants" id="Pp3c24_11630V3.1"/>
    </source>
</evidence>
<dbReference type="GO" id="GO:0004197">
    <property type="term" value="F:cysteine-type endopeptidase activity"/>
    <property type="evidence" value="ECO:0000318"/>
    <property type="project" value="GO_Central"/>
</dbReference>
<feature type="domain" description="Peptidase C14 caspase" evidence="3">
    <location>
        <begin position="240"/>
        <end position="499"/>
    </location>
</feature>
<accession>A0A2K1IGD5</accession>
<reference evidence="5" key="3">
    <citation type="submission" date="2020-12" db="UniProtKB">
        <authorList>
            <consortium name="EnsemblPlants"/>
        </authorList>
    </citation>
    <scope>IDENTIFICATION</scope>
</reference>
<dbReference type="GeneID" id="112276880"/>
<dbReference type="InterPro" id="IPR050452">
    <property type="entry name" value="Metacaspase"/>
</dbReference>
<dbReference type="PANTHER" id="PTHR48104">
    <property type="entry name" value="METACASPASE-4"/>
    <property type="match status" value="1"/>
</dbReference>
<dbReference type="Gramene" id="Pp3c24_11630V3.1">
    <property type="protein sequence ID" value="Pp3c24_11630V3.1"/>
    <property type="gene ID" value="Pp3c24_11630"/>
</dbReference>
<name>A0A2K1IGD5_PHYPA</name>
<dbReference type="EnsemblPlants" id="Pp3c24_11630V3.2">
    <property type="protein sequence ID" value="Pp3c24_11630V3.2"/>
    <property type="gene ID" value="Pp3c24_11630"/>
</dbReference>
<comment type="similarity">
    <text evidence="1">Belongs to the peptidase C14B family.</text>
</comment>
<evidence type="ECO:0000256" key="2">
    <source>
        <dbReference type="SAM" id="MobiDB-lite"/>
    </source>
</evidence>
<dbReference type="PaxDb" id="3218-PP1S16_267V6.1"/>
<dbReference type="RefSeq" id="XP_024364438.1">
    <property type="nucleotide sequence ID" value="XM_024508670.2"/>
</dbReference>
<gene>
    <name evidence="5" type="primary">LOC112276880</name>
    <name evidence="4" type="ORF">PHYPA_028931</name>
</gene>
<evidence type="ECO:0000259" key="3">
    <source>
        <dbReference type="Pfam" id="PF00656"/>
    </source>
</evidence>
<dbReference type="RefSeq" id="XP_024364431.1">
    <property type="nucleotide sequence ID" value="XM_024508663.2"/>
</dbReference>
<proteinExistence type="inferred from homology"/>
<dbReference type="AlphaFoldDB" id="A0A2K1IGD5"/>
<evidence type="ECO:0000256" key="1">
    <source>
        <dbReference type="ARBA" id="ARBA00009005"/>
    </source>
</evidence>
<dbReference type="Proteomes" id="UP000006727">
    <property type="component" value="Chromosome 24"/>
</dbReference>
<dbReference type="OrthoDB" id="3223806at2759"/>
<dbReference type="Gene3D" id="3.40.50.12660">
    <property type="match status" value="1"/>
</dbReference>